<keyword evidence="8" id="KW-1185">Reference proteome</keyword>
<dbReference type="Pfam" id="PF08352">
    <property type="entry name" value="oligo_HPY"/>
    <property type="match status" value="1"/>
</dbReference>
<dbReference type="CDD" id="cd03257">
    <property type="entry name" value="ABC_NikE_OppD_transporters"/>
    <property type="match status" value="1"/>
</dbReference>
<accession>A0A9R1CRP5</accession>
<dbReference type="PANTHER" id="PTHR43776:SF7">
    <property type="entry name" value="D,D-DIPEPTIDE TRANSPORT ATP-BINDING PROTEIN DDPF-RELATED"/>
    <property type="match status" value="1"/>
</dbReference>
<feature type="domain" description="ABC transporter" evidence="6">
    <location>
        <begin position="31"/>
        <end position="278"/>
    </location>
</feature>
<evidence type="ECO:0000313" key="8">
    <source>
        <dbReference type="Proteomes" id="UP001139494"/>
    </source>
</evidence>
<dbReference type="InterPro" id="IPR003439">
    <property type="entry name" value="ABC_transporter-like_ATP-bd"/>
</dbReference>
<organism evidence="7 8">
    <name type="scientific">Natronomonas aquatica</name>
    <dbReference type="NCBI Taxonomy" id="2841590"/>
    <lineage>
        <taxon>Archaea</taxon>
        <taxon>Methanobacteriati</taxon>
        <taxon>Methanobacteriota</taxon>
        <taxon>Stenosarchaea group</taxon>
        <taxon>Halobacteria</taxon>
        <taxon>Halobacteriales</taxon>
        <taxon>Natronomonadaceae</taxon>
        <taxon>Natronomonas</taxon>
    </lineage>
</organism>
<dbReference type="NCBIfam" id="TIGR01727">
    <property type="entry name" value="oligo_HPY"/>
    <property type="match status" value="1"/>
</dbReference>
<keyword evidence="4 7" id="KW-0067">ATP-binding</keyword>
<dbReference type="RefSeq" id="WP_256029960.1">
    <property type="nucleotide sequence ID" value="NZ_JAHLKM010000014.1"/>
</dbReference>
<dbReference type="PROSITE" id="PS00211">
    <property type="entry name" value="ABC_TRANSPORTER_1"/>
    <property type="match status" value="1"/>
</dbReference>
<dbReference type="FunFam" id="3.40.50.300:FF:000016">
    <property type="entry name" value="Oligopeptide ABC transporter ATP-binding component"/>
    <property type="match status" value="1"/>
</dbReference>
<comment type="similarity">
    <text evidence="1">Belongs to the ABC transporter superfamily.</text>
</comment>
<dbReference type="SUPFAM" id="SSF52540">
    <property type="entry name" value="P-loop containing nucleoside triphosphate hydrolases"/>
    <property type="match status" value="1"/>
</dbReference>
<evidence type="ECO:0000313" key="7">
    <source>
        <dbReference type="EMBL" id="MCQ4333934.1"/>
    </source>
</evidence>
<dbReference type="GO" id="GO:0015833">
    <property type="term" value="P:peptide transport"/>
    <property type="evidence" value="ECO:0007669"/>
    <property type="project" value="InterPro"/>
</dbReference>
<dbReference type="SMART" id="SM00382">
    <property type="entry name" value="AAA"/>
    <property type="match status" value="1"/>
</dbReference>
<dbReference type="Proteomes" id="UP001139494">
    <property type="component" value="Unassembled WGS sequence"/>
</dbReference>
<evidence type="ECO:0000256" key="4">
    <source>
        <dbReference type="ARBA" id="ARBA00022840"/>
    </source>
</evidence>
<dbReference type="GO" id="GO:0055085">
    <property type="term" value="P:transmembrane transport"/>
    <property type="evidence" value="ECO:0007669"/>
    <property type="project" value="UniProtKB-ARBA"/>
</dbReference>
<keyword evidence="3" id="KW-0547">Nucleotide-binding</keyword>
<evidence type="ECO:0000256" key="3">
    <source>
        <dbReference type="ARBA" id="ARBA00022741"/>
    </source>
</evidence>
<dbReference type="InterPro" id="IPR013563">
    <property type="entry name" value="Oligopep_ABC_C"/>
</dbReference>
<dbReference type="Gene3D" id="3.40.50.300">
    <property type="entry name" value="P-loop containing nucleotide triphosphate hydrolases"/>
    <property type="match status" value="1"/>
</dbReference>
<dbReference type="GO" id="GO:0016887">
    <property type="term" value="F:ATP hydrolysis activity"/>
    <property type="evidence" value="ECO:0007669"/>
    <property type="project" value="InterPro"/>
</dbReference>
<dbReference type="PANTHER" id="PTHR43776">
    <property type="entry name" value="TRANSPORT ATP-BINDING PROTEIN"/>
    <property type="match status" value="1"/>
</dbReference>
<dbReference type="GO" id="GO:0005524">
    <property type="term" value="F:ATP binding"/>
    <property type="evidence" value="ECO:0007669"/>
    <property type="project" value="UniProtKB-KW"/>
</dbReference>
<dbReference type="InterPro" id="IPR050319">
    <property type="entry name" value="ABC_transp_ATP-bind"/>
</dbReference>
<evidence type="ECO:0000256" key="1">
    <source>
        <dbReference type="ARBA" id="ARBA00005417"/>
    </source>
</evidence>
<sequence>MVNEITHADVAHEKHPSGDPHEYLLRKDPLVRVRHLKKHYSAGGIFDKKKIKAVDGISFAIPEGSTFGLVGESGCGKSTTGKCLSRIEEPTSGEIRIDGTDVLDLPADELRKFRQKVQIVYQDPGSSLNPRKKIRKIIAKPLNIHSIGTKKERTERVDTLLEAVGLPLEYKYKYPNELSGGQKQRVSIARALSVDPELIILDEPTSALDASVQARVLTLLKDLQEEENITYFHITHNLSVIKDVADWIGIMYLGKLVEVGDVDAIFSDPQHPYTRALLSSIPIIKSEDDDLKPDRIDLEGEIPDPENVPSGCAFRTRCPKAFDECSRTDPEFYEIEEGHYSRCLLNEEYSFRNDFGD</sequence>
<dbReference type="EMBL" id="JAHLKM010000014">
    <property type="protein sequence ID" value="MCQ4333934.1"/>
    <property type="molecule type" value="Genomic_DNA"/>
</dbReference>
<dbReference type="InterPro" id="IPR017871">
    <property type="entry name" value="ABC_transporter-like_CS"/>
</dbReference>
<dbReference type="Pfam" id="PF00005">
    <property type="entry name" value="ABC_tran"/>
    <property type="match status" value="1"/>
</dbReference>
<gene>
    <name evidence="7" type="ORF">KM295_10660</name>
</gene>
<reference evidence="7" key="1">
    <citation type="journal article" date="2023" name="Front. Microbiol.">
        <title>Genomic-based phylogenetic and metabolic analyses of the genus Natronomonas, and description of Natronomonas aquatica sp. nov.</title>
        <authorList>
            <person name="Garcia-Roldan A."/>
            <person name="Duran-Viseras A."/>
            <person name="de la Haba R.R."/>
            <person name="Corral P."/>
            <person name="Sanchez-Porro C."/>
            <person name="Ventosa A."/>
        </authorList>
    </citation>
    <scope>NUCLEOTIDE SEQUENCE</scope>
    <source>
        <strain evidence="7">F2-12</strain>
    </source>
</reference>
<feature type="region of interest" description="Disordered" evidence="5">
    <location>
        <begin position="1"/>
        <end position="23"/>
    </location>
</feature>
<keyword evidence="2" id="KW-0813">Transport</keyword>
<dbReference type="PROSITE" id="PS50893">
    <property type="entry name" value="ABC_TRANSPORTER_2"/>
    <property type="match status" value="1"/>
</dbReference>
<dbReference type="InterPro" id="IPR027417">
    <property type="entry name" value="P-loop_NTPase"/>
</dbReference>
<protein>
    <submittedName>
        <fullName evidence="7">ATP-binding cassette domain-containing protein</fullName>
    </submittedName>
</protein>
<comment type="caution">
    <text evidence="7">The sequence shown here is derived from an EMBL/GenBank/DDBJ whole genome shotgun (WGS) entry which is preliminary data.</text>
</comment>
<evidence type="ECO:0000256" key="2">
    <source>
        <dbReference type="ARBA" id="ARBA00022448"/>
    </source>
</evidence>
<proteinExistence type="inferred from homology"/>
<dbReference type="InterPro" id="IPR003593">
    <property type="entry name" value="AAA+_ATPase"/>
</dbReference>
<evidence type="ECO:0000256" key="5">
    <source>
        <dbReference type="SAM" id="MobiDB-lite"/>
    </source>
</evidence>
<name>A0A9R1CRP5_9EURY</name>
<dbReference type="AlphaFoldDB" id="A0A9R1CRP5"/>
<evidence type="ECO:0000259" key="6">
    <source>
        <dbReference type="PROSITE" id="PS50893"/>
    </source>
</evidence>